<protein>
    <submittedName>
        <fullName evidence="1">Uncharacterized protein</fullName>
    </submittedName>
</protein>
<sequence length="134" mass="15764">MGIRYEKDTILNWINEMGKFLRLLVDKYEAFEEPDPLLVENGYREFFSKERGWMLTASEEQLQIYVDQELDVEQIRPLALLLLQDALVTKDTEEQQTLLKRSKFLLNYVSTKIGSFSFEDYGNLATIDKLLRTS</sequence>
<dbReference type="STRING" id="1229276.DI53_0742"/>
<evidence type="ECO:0000313" key="2">
    <source>
        <dbReference type="Proteomes" id="UP000031802"/>
    </source>
</evidence>
<dbReference type="Proteomes" id="UP000031802">
    <property type="component" value="Unassembled WGS sequence"/>
</dbReference>
<comment type="caution">
    <text evidence="1">The sequence shown here is derived from an EMBL/GenBank/DDBJ whole genome shotgun (WGS) entry which is preliminary data.</text>
</comment>
<name>A0A0B8T355_9SPHI</name>
<reference evidence="1 2" key="2">
    <citation type="journal article" date="2015" name="PLoS ONE">
        <title>Whole-Genome Optical Mapping and Finished Genome Sequence of Sphingobacterium deserti sp. nov., a New Species Isolated from the Western Desert of China.</title>
        <authorList>
            <person name="Teng C."/>
            <person name="Zhou Z."/>
            <person name="Molnar I."/>
            <person name="Li X."/>
            <person name="Tang R."/>
            <person name="Chen M."/>
            <person name="Wang L."/>
            <person name="Su S."/>
            <person name="Zhang W."/>
            <person name="Lin M."/>
        </authorList>
    </citation>
    <scope>NUCLEOTIDE SEQUENCE [LARGE SCALE GENOMIC DNA]</scope>
    <source>
        <strain evidence="2">ACCC05744</strain>
    </source>
</reference>
<organism evidence="1 2">
    <name type="scientific">Sphingobacterium deserti</name>
    <dbReference type="NCBI Taxonomy" id="1229276"/>
    <lineage>
        <taxon>Bacteria</taxon>
        <taxon>Pseudomonadati</taxon>
        <taxon>Bacteroidota</taxon>
        <taxon>Sphingobacteriia</taxon>
        <taxon>Sphingobacteriales</taxon>
        <taxon>Sphingobacteriaceae</taxon>
        <taxon>Sphingobacterium</taxon>
    </lineage>
</organism>
<dbReference type="PATRIC" id="fig|1229276.3.peg.766"/>
<dbReference type="EMBL" id="JJMU01000011">
    <property type="protein sequence ID" value="KGE15476.1"/>
    <property type="molecule type" value="Genomic_DNA"/>
</dbReference>
<proteinExistence type="predicted"/>
<dbReference type="AlphaFoldDB" id="A0A0B8T355"/>
<evidence type="ECO:0000313" key="1">
    <source>
        <dbReference type="EMBL" id="KGE15476.1"/>
    </source>
</evidence>
<dbReference type="OrthoDB" id="709252at2"/>
<reference evidence="2" key="1">
    <citation type="submission" date="2014-04" db="EMBL/GenBank/DDBJ databases">
        <title>Whole-Genome optical mapping and complete genome sequence of Sphingobacterium deserti sp. nov., a new spaces isolated from desert in the west of China.</title>
        <authorList>
            <person name="Teng C."/>
            <person name="Zhou Z."/>
            <person name="Li X."/>
            <person name="Chen M."/>
            <person name="Lin M."/>
            <person name="Wang L."/>
            <person name="Su S."/>
            <person name="Zhang C."/>
            <person name="Zhang W."/>
        </authorList>
    </citation>
    <scope>NUCLEOTIDE SEQUENCE [LARGE SCALE GENOMIC DNA]</scope>
    <source>
        <strain evidence="2">ACCC05744</strain>
    </source>
</reference>
<dbReference type="RefSeq" id="WP_037495477.1">
    <property type="nucleotide sequence ID" value="NZ_JJMU01000011.1"/>
</dbReference>
<keyword evidence="2" id="KW-1185">Reference proteome</keyword>
<gene>
    <name evidence="1" type="ORF">DI53_0742</name>
</gene>
<accession>A0A0B8T355</accession>